<gene>
    <name evidence="2" type="ORF">HU200_022536</name>
</gene>
<evidence type="ECO:0008006" key="4">
    <source>
        <dbReference type="Google" id="ProtNLM"/>
    </source>
</evidence>
<proteinExistence type="predicted"/>
<organism evidence="2 3">
    <name type="scientific">Digitaria exilis</name>
    <dbReference type="NCBI Taxonomy" id="1010633"/>
    <lineage>
        <taxon>Eukaryota</taxon>
        <taxon>Viridiplantae</taxon>
        <taxon>Streptophyta</taxon>
        <taxon>Embryophyta</taxon>
        <taxon>Tracheophyta</taxon>
        <taxon>Spermatophyta</taxon>
        <taxon>Magnoliopsida</taxon>
        <taxon>Liliopsida</taxon>
        <taxon>Poales</taxon>
        <taxon>Poaceae</taxon>
        <taxon>PACMAD clade</taxon>
        <taxon>Panicoideae</taxon>
        <taxon>Panicodae</taxon>
        <taxon>Paniceae</taxon>
        <taxon>Anthephorinae</taxon>
        <taxon>Digitaria</taxon>
    </lineage>
</organism>
<reference evidence="2" key="1">
    <citation type="submission" date="2020-07" db="EMBL/GenBank/DDBJ databases">
        <title>Genome sequence and genetic diversity analysis of an under-domesticated orphan crop, white fonio (Digitaria exilis).</title>
        <authorList>
            <person name="Bennetzen J.L."/>
            <person name="Chen S."/>
            <person name="Ma X."/>
            <person name="Wang X."/>
            <person name="Yssel A.E.J."/>
            <person name="Chaluvadi S.R."/>
            <person name="Johnson M."/>
            <person name="Gangashetty P."/>
            <person name="Hamidou F."/>
            <person name="Sanogo M.D."/>
            <person name="Zwaenepoel A."/>
            <person name="Wallace J."/>
            <person name="Van De Peer Y."/>
            <person name="Van Deynze A."/>
        </authorList>
    </citation>
    <scope>NUCLEOTIDE SEQUENCE</scope>
    <source>
        <tissue evidence="2">Leaves</tissue>
    </source>
</reference>
<dbReference type="Proteomes" id="UP000636709">
    <property type="component" value="Unassembled WGS sequence"/>
</dbReference>
<accession>A0A835CAB1</accession>
<feature type="compositionally biased region" description="Basic and acidic residues" evidence="1">
    <location>
        <begin position="64"/>
        <end position="79"/>
    </location>
</feature>
<evidence type="ECO:0000313" key="2">
    <source>
        <dbReference type="EMBL" id="KAF8722228.1"/>
    </source>
</evidence>
<feature type="region of interest" description="Disordered" evidence="1">
    <location>
        <begin position="41"/>
        <end position="105"/>
    </location>
</feature>
<keyword evidence="3" id="KW-1185">Reference proteome</keyword>
<feature type="compositionally biased region" description="Polar residues" evidence="1">
    <location>
        <begin position="189"/>
        <end position="199"/>
    </location>
</feature>
<sequence>MDPLHLPTNIDCRHFLRRRTQATPPTNHHLHCHKPRYASRCGASKEVTTPRRRHRTSKAGQGFHPREPRTGAPNRENDTTRATPPTCHRQKRHTMPAARTRSCKQHAPLASTMLLLEETRHSSKRHLGVPNEHLRPPRHATIAAPDQEHHLRHRSTRHPCAACPDPTISRPPWLRFGRASSFRSRSNRQPQPGTLTTAGLANHGQPRPPAATAGSTVGQPWPAMATVGQPRPAAGRLQPPAAKATAGSPATALSPAMTRTHILVGLRHRRRNPAPAAAPTRSRRDNARSSGPRRRRGAKLAAPPRRREDAPPPPSLRATRAFGSPLRRRRGRREGGWGVRRLGFGEPLGHPCGDDARGKWGVSCFTGQHQPETRGPLVHLQGYNNTHITSTNRHVAQTRRDDTATFLSPETGVHAHHPRAALVDRRGASMRAFLNSFPSVPALLAPRRLSRPAMAYGGGTPWASLPPDILLAVFSLLPSDRDRFHAVCVPWPTAASASRPRPGSSAPAPTAPAMAATPFRPSLLPGGLRLLSFATNYLSSSHGYLVLTNPTVTPKAIVHFNPVAPPSPAHWVLQEATLASSTSTGNSELLVDDNEEAKPLVSGMRCVVVEAHLVECGGELLLVSMRNVGAVYDSGVTADDKGDEARKVEVHRVKWDVDDDGAARLVREVAFTLSAMEFPSCHGHPDRVVRVLDIMESQRVRQEETIICPNDGHRGSSSSAGWARRHRKGGPSYITTHHLRLYDTVALAIAPSSTSSGIIAAGR</sequence>
<feature type="region of interest" description="Disordered" evidence="1">
    <location>
        <begin position="494"/>
        <end position="513"/>
    </location>
</feature>
<protein>
    <recommendedName>
        <fullName evidence="4">F-box domain-containing protein</fullName>
    </recommendedName>
</protein>
<name>A0A835CAB1_9POAL</name>
<feature type="region of interest" description="Disordered" evidence="1">
    <location>
        <begin position="181"/>
        <end position="340"/>
    </location>
</feature>
<evidence type="ECO:0000313" key="3">
    <source>
        <dbReference type="Proteomes" id="UP000636709"/>
    </source>
</evidence>
<dbReference type="AlphaFoldDB" id="A0A835CAB1"/>
<dbReference type="PANTHER" id="PTHR36901:SF1">
    <property type="entry name" value="F-BOX DOMAIN CONTAINING PROTEIN, EXPRESSED"/>
    <property type="match status" value="1"/>
</dbReference>
<dbReference type="PANTHER" id="PTHR36901">
    <property type="entry name" value="F-BOX DOMAIN CONTAINING PROTEIN, EXPRESSED-RELATED"/>
    <property type="match status" value="1"/>
</dbReference>
<dbReference type="EMBL" id="JACEFO010001675">
    <property type="protein sequence ID" value="KAF8722228.1"/>
    <property type="molecule type" value="Genomic_DNA"/>
</dbReference>
<evidence type="ECO:0000256" key="1">
    <source>
        <dbReference type="SAM" id="MobiDB-lite"/>
    </source>
</evidence>
<feature type="compositionally biased region" description="Low complexity" evidence="1">
    <location>
        <begin position="239"/>
        <end position="252"/>
    </location>
</feature>
<comment type="caution">
    <text evidence="2">The sequence shown here is derived from an EMBL/GenBank/DDBJ whole genome shotgun (WGS) entry which is preliminary data.</text>
</comment>